<feature type="compositionally biased region" description="Polar residues" evidence="1">
    <location>
        <begin position="50"/>
        <end position="60"/>
    </location>
</feature>
<dbReference type="Proteomes" id="UP000045706">
    <property type="component" value="Unassembled WGS sequence"/>
</dbReference>
<dbReference type="AlphaFoldDB" id="A0A0G4MBQ5"/>
<feature type="compositionally biased region" description="Polar residues" evidence="1">
    <location>
        <begin position="71"/>
        <end position="80"/>
    </location>
</feature>
<sequence>MQATSPSPSPGSCPSASHTSGGSGSDRSLENAETANSGDLIRTEGAGGTLPTNARCSTSYRKSRSPGEVTSCLTGTRSTT</sequence>
<evidence type="ECO:0000256" key="1">
    <source>
        <dbReference type="SAM" id="MobiDB-lite"/>
    </source>
</evidence>
<proteinExistence type="predicted"/>
<dbReference type="EMBL" id="CVQI01024002">
    <property type="protein sequence ID" value="CRK31713.1"/>
    <property type="molecule type" value="Genomic_DNA"/>
</dbReference>
<evidence type="ECO:0000313" key="2">
    <source>
        <dbReference type="EMBL" id="CRK31713.1"/>
    </source>
</evidence>
<protein>
    <submittedName>
        <fullName evidence="2">Uncharacterized protein</fullName>
    </submittedName>
</protein>
<feature type="region of interest" description="Disordered" evidence="1">
    <location>
        <begin position="1"/>
        <end position="80"/>
    </location>
</feature>
<reference evidence="3" key="1">
    <citation type="submission" date="2015-05" db="EMBL/GenBank/DDBJ databases">
        <authorList>
            <person name="Fogelqvist Johan"/>
        </authorList>
    </citation>
    <scope>NUCLEOTIDE SEQUENCE [LARGE SCALE GENOMIC DNA]</scope>
</reference>
<evidence type="ECO:0000313" key="3">
    <source>
        <dbReference type="Proteomes" id="UP000045706"/>
    </source>
</evidence>
<organism evidence="2 3">
    <name type="scientific">Verticillium longisporum</name>
    <name type="common">Verticillium dahliae var. longisporum</name>
    <dbReference type="NCBI Taxonomy" id="100787"/>
    <lineage>
        <taxon>Eukaryota</taxon>
        <taxon>Fungi</taxon>
        <taxon>Dikarya</taxon>
        <taxon>Ascomycota</taxon>
        <taxon>Pezizomycotina</taxon>
        <taxon>Sordariomycetes</taxon>
        <taxon>Hypocreomycetidae</taxon>
        <taxon>Glomerellales</taxon>
        <taxon>Plectosphaerellaceae</taxon>
        <taxon>Verticillium</taxon>
    </lineage>
</organism>
<name>A0A0G4MBQ5_VERLO</name>
<accession>A0A0G4MBQ5</accession>
<gene>
    <name evidence="2" type="ORF">BN1723_014546</name>
</gene>